<evidence type="ECO:0000256" key="9">
    <source>
        <dbReference type="ARBA" id="ARBA00048679"/>
    </source>
</evidence>
<dbReference type="PROSITE" id="PS00108">
    <property type="entry name" value="PROTEIN_KINASE_ST"/>
    <property type="match status" value="1"/>
</dbReference>
<proteinExistence type="inferred from homology"/>
<dbReference type="Pfam" id="PF00069">
    <property type="entry name" value="Pkinase"/>
    <property type="match status" value="1"/>
</dbReference>
<sequence length="247" mass="27802">MAGNVDLSSEYEMREQIGKGAFGAAFLVLHKETRKQYVLKRVRLAKQTNWQRNSTLQERDMVSKLQHPYIVPHVTSWITQGHTVNVVYGYCEKGDLATLMAKNNGTPFPEATLKLWLCQMLLALEYLQVQKVLHRDIKTGNIFLTAAGDVQLGDFGLATYRETEGDRPEDMNLVGTPHYMSPELLSQKGCSFKSDTWSLGCALYELTAQRPAFNAFNIHGLVTKIRRHRMAPLPPGYSAEWGGLVAL</sequence>
<dbReference type="InterPro" id="IPR011009">
    <property type="entry name" value="Kinase-like_dom_sf"/>
</dbReference>
<comment type="similarity">
    <text evidence="1">Belongs to the protein kinase superfamily. NEK Ser/Thr protein kinase family. NIMA subfamily.</text>
</comment>
<dbReference type="SUPFAM" id="SSF56112">
    <property type="entry name" value="Protein kinase-like (PK-like)"/>
    <property type="match status" value="1"/>
</dbReference>
<organism evidence="13 14">
    <name type="scientific">Monoraphidium neglectum</name>
    <dbReference type="NCBI Taxonomy" id="145388"/>
    <lineage>
        <taxon>Eukaryota</taxon>
        <taxon>Viridiplantae</taxon>
        <taxon>Chlorophyta</taxon>
        <taxon>core chlorophytes</taxon>
        <taxon>Chlorophyceae</taxon>
        <taxon>CS clade</taxon>
        <taxon>Sphaeropleales</taxon>
        <taxon>Selenastraceae</taxon>
        <taxon>Monoraphidium</taxon>
    </lineage>
</organism>
<dbReference type="PROSITE" id="PS00107">
    <property type="entry name" value="PROTEIN_KINASE_ATP"/>
    <property type="match status" value="1"/>
</dbReference>
<dbReference type="Gene3D" id="1.10.510.10">
    <property type="entry name" value="Transferase(Phosphotransferase) domain 1"/>
    <property type="match status" value="1"/>
</dbReference>
<dbReference type="EC" id="2.7.11.1" evidence="2"/>
<dbReference type="GO" id="GO:0005524">
    <property type="term" value="F:ATP binding"/>
    <property type="evidence" value="ECO:0007669"/>
    <property type="project" value="UniProtKB-UniRule"/>
</dbReference>
<dbReference type="Proteomes" id="UP000054498">
    <property type="component" value="Unassembled WGS sequence"/>
</dbReference>
<dbReference type="EMBL" id="KK102941">
    <property type="protein sequence ID" value="KIY96566.1"/>
    <property type="molecule type" value="Genomic_DNA"/>
</dbReference>
<evidence type="ECO:0000256" key="4">
    <source>
        <dbReference type="ARBA" id="ARBA00022679"/>
    </source>
</evidence>
<dbReference type="Gene3D" id="3.30.200.20">
    <property type="entry name" value="Phosphorylase Kinase, domain 1"/>
    <property type="match status" value="1"/>
</dbReference>
<evidence type="ECO:0000256" key="3">
    <source>
        <dbReference type="ARBA" id="ARBA00022527"/>
    </source>
</evidence>
<evidence type="ECO:0000256" key="1">
    <source>
        <dbReference type="ARBA" id="ARBA00010886"/>
    </source>
</evidence>
<dbReference type="InterPro" id="IPR008271">
    <property type="entry name" value="Ser/Thr_kinase_AS"/>
</dbReference>
<dbReference type="GO" id="GO:0106310">
    <property type="term" value="F:protein serine kinase activity"/>
    <property type="evidence" value="ECO:0007669"/>
    <property type="project" value="RHEA"/>
</dbReference>
<dbReference type="PANTHER" id="PTHR43671">
    <property type="entry name" value="SERINE/THREONINE-PROTEIN KINASE NEK"/>
    <property type="match status" value="1"/>
</dbReference>
<accession>A0A0D2M5Q8</accession>
<keyword evidence="4 13" id="KW-0808">Transferase</keyword>
<feature type="binding site" evidence="10">
    <location>
        <position position="40"/>
    </location>
    <ligand>
        <name>ATP</name>
        <dbReference type="ChEBI" id="CHEBI:30616"/>
    </ligand>
</feature>
<keyword evidence="14" id="KW-1185">Reference proteome</keyword>
<evidence type="ECO:0000259" key="12">
    <source>
        <dbReference type="PROSITE" id="PS50011"/>
    </source>
</evidence>
<dbReference type="GO" id="GO:0004674">
    <property type="term" value="F:protein serine/threonine kinase activity"/>
    <property type="evidence" value="ECO:0007669"/>
    <property type="project" value="UniProtKB-KW"/>
</dbReference>
<gene>
    <name evidence="13" type="ORF">MNEG_11395</name>
</gene>
<dbReference type="RefSeq" id="XP_013895586.1">
    <property type="nucleotide sequence ID" value="XM_014040132.1"/>
</dbReference>
<dbReference type="PANTHER" id="PTHR43671:SF98">
    <property type="entry name" value="SERINE_THREONINE-PROTEIN KINASE NEK11"/>
    <property type="match status" value="1"/>
</dbReference>
<dbReference type="KEGG" id="mng:MNEG_11395"/>
<evidence type="ECO:0000256" key="5">
    <source>
        <dbReference type="ARBA" id="ARBA00022741"/>
    </source>
</evidence>
<dbReference type="OrthoDB" id="248923at2759"/>
<comment type="catalytic activity">
    <reaction evidence="9">
        <text>L-seryl-[protein] + ATP = O-phospho-L-seryl-[protein] + ADP + H(+)</text>
        <dbReference type="Rhea" id="RHEA:17989"/>
        <dbReference type="Rhea" id="RHEA-COMP:9863"/>
        <dbReference type="Rhea" id="RHEA-COMP:11604"/>
        <dbReference type="ChEBI" id="CHEBI:15378"/>
        <dbReference type="ChEBI" id="CHEBI:29999"/>
        <dbReference type="ChEBI" id="CHEBI:30616"/>
        <dbReference type="ChEBI" id="CHEBI:83421"/>
        <dbReference type="ChEBI" id="CHEBI:456216"/>
        <dbReference type="EC" id="2.7.11.1"/>
    </reaction>
</comment>
<evidence type="ECO:0000256" key="6">
    <source>
        <dbReference type="ARBA" id="ARBA00022777"/>
    </source>
</evidence>
<dbReference type="SMART" id="SM00220">
    <property type="entry name" value="S_TKc"/>
    <property type="match status" value="1"/>
</dbReference>
<dbReference type="AlphaFoldDB" id="A0A0D2M5Q8"/>
<evidence type="ECO:0000313" key="13">
    <source>
        <dbReference type="EMBL" id="KIY96566.1"/>
    </source>
</evidence>
<dbReference type="GeneID" id="25728653"/>
<keyword evidence="6 13" id="KW-0418">Kinase</keyword>
<evidence type="ECO:0000256" key="8">
    <source>
        <dbReference type="ARBA" id="ARBA00047899"/>
    </source>
</evidence>
<evidence type="ECO:0000256" key="2">
    <source>
        <dbReference type="ARBA" id="ARBA00012513"/>
    </source>
</evidence>
<dbReference type="InterPro" id="IPR050660">
    <property type="entry name" value="NEK_Ser/Thr_kinase"/>
</dbReference>
<reference evidence="13 14" key="1">
    <citation type="journal article" date="2013" name="BMC Genomics">
        <title>Reconstruction of the lipid metabolism for the microalga Monoraphidium neglectum from its genome sequence reveals characteristics suitable for biofuel production.</title>
        <authorList>
            <person name="Bogen C."/>
            <person name="Al-Dilaimi A."/>
            <person name="Albersmeier A."/>
            <person name="Wichmann J."/>
            <person name="Grundmann M."/>
            <person name="Rupp O."/>
            <person name="Lauersen K.J."/>
            <person name="Blifernez-Klassen O."/>
            <person name="Kalinowski J."/>
            <person name="Goesmann A."/>
            <person name="Mussgnug J.H."/>
            <person name="Kruse O."/>
        </authorList>
    </citation>
    <scope>NUCLEOTIDE SEQUENCE [LARGE SCALE GENOMIC DNA]</scope>
    <source>
        <strain evidence="13 14">SAG 48.87</strain>
    </source>
</reference>
<dbReference type="InterPro" id="IPR017441">
    <property type="entry name" value="Protein_kinase_ATP_BS"/>
</dbReference>
<dbReference type="STRING" id="145388.A0A0D2M5Q8"/>
<keyword evidence="5 10" id="KW-0547">Nucleotide-binding</keyword>
<comment type="catalytic activity">
    <reaction evidence="8">
        <text>L-threonyl-[protein] + ATP = O-phospho-L-threonyl-[protein] + ADP + H(+)</text>
        <dbReference type="Rhea" id="RHEA:46608"/>
        <dbReference type="Rhea" id="RHEA-COMP:11060"/>
        <dbReference type="Rhea" id="RHEA-COMP:11605"/>
        <dbReference type="ChEBI" id="CHEBI:15378"/>
        <dbReference type="ChEBI" id="CHEBI:30013"/>
        <dbReference type="ChEBI" id="CHEBI:30616"/>
        <dbReference type="ChEBI" id="CHEBI:61977"/>
        <dbReference type="ChEBI" id="CHEBI:456216"/>
        <dbReference type="EC" id="2.7.11.1"/>
    </reaction>
</comment>
<keyword evidence="7 10" id="KW-0067">ATP-binding</keyword>
<evidence type="ECO:0000256" key="10">
    <source>
        <dbReference type="PROSITE-ProRule" id="PRU10141"/>
    </source>
</evidence>
<protein>
    <recommendedName>
        <fullName evidence="2">non-specific serine/threonine protein kinase</fullName>
        <ecNumber evidence="2">2.7.11.1</ecNumber>
    </recommendedName>
</protein>
<evidence type="ECO:0000256" key="7">
    <source>
        <dbReference type="ARBA" id="ARBA00022840"/>
    </source>
</evidence>
<dbReference type="PROSITE" id="PS50011">
    <property type="entry name" value="PROTEIN_KINASE_DOM"/>
    <property type="match status" value="1"/>
</dbReference>
<feature type="domain" description="Protein kinase" evidence="12">
    <location>
        <begin position="11"/>
        <end position="247"/>
    </location>
</feature>
<evidence type="ECO:0000313" key="14">
    <source>
        <dbReference type="Proteomes" id="UP000054498"/>
    </source>
</evidence>
<feature type="non-terminal residue" evidence="13">
    <location>
        <position position="247"/>
    </location>
</feature>
<evidence type="ECO:0000256" key="11">
    <source>
        <dbReference type="RuleBase" id="RU000304"/>
    </source>
</evidence>
<dbReference type="InterPro" id="IPR000719">
    <property type="entry name" value="Prot_kinase_dom"/>
</dbReference>
<name>A0A0D2M5Q8_9CHLO</name>
<keyword evidence="3 11" id="KW-0723">Serine/threonine-protein kinase</keyword>